<dbReference type="SUPFAM" id="SSF89733">
    <property type="entry name" value="L-sulfolactate dehydrogenase-like"/>
    <property type="match status" value="1"/>
</dbReference>
<dbReference type="Pfam" id="PF02615">
    <property type="entry name" value="Ldh_2"/>
    <property type="match status" value="1"/>
</dbReference>
<dbReference type="PANTHER" id="PTHR11091">
    <property type="entry name" value="OXIDOREDUCTASE-RELATED"/>
    <property type="match status" value="1"/>
</dbReference>
<dbReference type="Gene3D" id="1.10.1530.10">
    <property type="match status" value="1"/>
</dbReference>
<protein>
    <submittedName>
        <fullName evidence="3">Ureidoglycolate dehydrogenase (NAD+)</fullName>
    </submittedName>
</protein>
<evidence type="ECO:0000313" key="4">
    <source>
        <dbReference type="Proteomes" id="UP000189818"/>
    </source>
</evidence>
<accession>A0A1T5EK46</accession>
<dbReference type="PANTHER" id="PTHR11091:SF0">
    <property type="entry name" value="MALATE DEHYDROGENASE"/>
    <property type="match status" value="1"/>
</dbReference>
<dbReference type="InterPro" id="IPR043143">
    <property type="entry name" value="Mal/L-sulf/L-lact_DH-like_NADP"/>
</dbReference>
<keyword evidence="4" id="KW-1185">Reference proteome</keyword>
<evidence type="ECO:0000256" key="1">
    <source>
        <dbReference type="ARBA" id="ARBA00006056"/>
    </source>
</evidence>
<evidence type="ECO:0000256" key="2">
    <source>
        <dbReference type="ARBA" id="ARBA00023002"/>
    </source>
</evidence>
<comment type="similarity">
    <text evidence="1">Belongs to the LDH2/MDH2 oxidoreductase family.</text>
</comment>
<dbReference type="RefSeq" id="WP_079649155.1">
    <property type="nucleotide sequence ID" value="NZ_FUYM01000007.1"/>
</dbReference>
<name>A0A1T5EK46_9SPHN</name>
<dbReference type="InterPro" id="IPR003767">
    <property type="entry name" value="Malate/L-lactate_DH-like"/>
</dbReference>
<dbReference type="Proteomes" id="UP000189818">
    <property type="component" value="Unassembled WGS sequence"/>
</dbReference>
<keyword evidence="2" id="KW-0560">Oxidoreductase</keyword>
<dbReference type="Gene3D" id="3.30.1370.60">
    <property type="entry name" value="Hypothetical oxidoreductase yiak, domain 2"/>
    <property type="match status" value="1"/>
</dbReference>
<dbReference type="EMBL" id="FUYM01000007">
    <property type="protein sequence ID" value="SKB84422.1"/>
    <property type="molecule type" value="Genomic_DNA"/>
</dbReference>
<evidence type="ECO:0000313" key="3">
    <source>
        <dbReference type="EMBL" id="SKB84422.1"/>
    </source>
</evidence>
<gene>
    <name evidence="3" type="ORF">SAMN06295920_10753</name>
</gene>
<dbReference type="AlphaFoldDB" id="A0A1T5EK46"/>
<proteinExistence type="inferred from homology"/>
<dbReference type="OrthoDB" id="9811519at2"/>
<reference evidence="4" key="1">
    <citation type="submission" date="2017-02" db="EMBL/GenBank/DDBJ databases">
        <authorList>
            <person name="Varghese N."/>
            <person name="Submissions S."/>
        </authorList>
    </citation>
    <scope>NUCLEOTIDE SEQUENCE [LARGE SCALE GENOMIC DNA]</scope>
    <source>
        <strain evidence="4">UM2</strain>
    </source>
</reference>
<dbReference type="InterPro" id="IPR036111">
    <property type="entry name" value="Mal/L-sulfo/L-lacto_DH-like_sf"/>
</dbReference>
<sequence>MATIAAHDLRAYAVALLGRAGFGETEAGEMADLLVWANLRGIDSHGVLRIPRYVEMLETGLVRADFAFREVSRAGAVCVLDAGKAPGATAMNRAVAEAASLAARFGIGWCAVRDTSHAGAIGYFVQQLAERGLVGLAMTASKPLMSYFGAKGEALSTNPLAIGVPVPAGGRPIILDMSTAAVALGKIMAARDAGRAIPTGWGIDADGAETTDPHKVAAVLPMAGAKGSGLSLMIEVLCSLLAGNPNIAPALSGDQGGGFNGMVLAIDPAAFGARAAFLQQVGALADAIHGLQPAPGTDEVLLPGERGHRTEDGRAVHGIPVAAGTIRRLNDVAERLGVAVPAAFQGRDVATD</sequence>
<dbReference type="STRING" id="439228.SAMN06295920_10753"/>
<dbReference type="GO" id="GO:0016491">
    <property type="term" value="F:oxidoreductase activity"/>
    <property type="evidence" value="ECO:0007669"/>
    <property type="project" value="UniProtKB-KW"/>
</dbReference>
<organism evidence="3 4">
    <name type="scientific">Rhizorhabdus histidinilytica</name>
    <dbReference type="NCBI Taxonomy" id="439228"/>
    <lineage>
        <taxon>Bacteria</taxon>
        <taxon>Pseudomonadati</taxon>
        <taxon>Pseudomonadota</taxon>
        <taxon>Alphaproteobacteria</taxon>
        <taxon>Sphingomonadales</taxon>
        <taxon>Sphingomonadaceae</taxon>
        <taxon>Rhizorhabdus</taxon>
    </lineage>
</organism>
<dbReference type="InterPro" id="IPR043144">
    <property type="entry name" value="Mal/L-sulf/L-lact_DH-like_ah"/>
</dbReference>